<dbReference type="STRING" id="106549.A0A540M7S4"/>
<dbReference type="PANTHER" id="PTHR31674:SF62">
    <property type="entry name" value="B3 DOMAIN-CONTAINING PROTEIN REM14-RELATED"/>
    <property type="match status" value="1"/>
</dbReference>
<dbReference type="Gene3D" id="2.40.330.10">
    <property type="entry name" value="DNA-binding pseudobarrel domain"/>
    <property type="match status" value="2"/>
</dbReference>
<keyword evidence="6" id="KW-0539">Nucleus</keyword>
<dbReference type="GO" id="GO:0003677">
    <property type="term" value="F:DNA binding"/>
    <property type="evidence" value="ECO:0007669"/>
    <property type="project" value="UniProtKB-KW"/>
</dbReference>
<protein>
    <recommendedName>
        <fullName evidence="7">TF-B3 domain-containing protein</fullName>
    </recommendedName>
</protein>
<dbReference type="InterPro" id="IPR015300">
    <property type="entry name" value="DNA-bd_pseudobarrel_sf"/>
</dbReference>
<dbReference type="Proteomes" id="UP000315295">
    <property type="component" value="Unassembled WGS sequence"/>
</dbReference>
<feature type="domain" description="TF-B3" evidence="7">
    <location>
        <begin position="130"/>
        <end position="238"/>
    </location>
</feature>
<dbReference type="SMART" id="SM01019">
    <property type="entry name" value="B3"/>
    <property type="match status" value="2"/>
</dbReference>
<dbReference type="InterPro" id="IPR003340">
    <property type="entry name" value="B3_DNA-bd"/>
</dbReference>
<keyword evidence="3" id="KW-0805">Transcription regulation</keyword>
<dbReference type="Pfam" id="PF02362">
    <property type="entry name" value="B3"/>
    <property type="match status" value="2"/>
</dbReference>
<dbReference type="SUPFAM" id="SSF101936">
    <property type="entry name" value="DNA-binding pseudobarrel domain"/>
    <property type="match status" value="2"/>
</dbReference>
<proteinExistence type="predicted"/>
<evidence type="ECO:0000259" key="7">
    <source>
        <dbReference type="PROSITE" id="PS50863"/>
    </source>
</evidence>
<keyword evidence="2" id="KW-0677">Repeat</keyword>
<sequence length="252" mass="27928">MAGSPPFPRRFFKPLIPGFEYTISIPAGFSQNLNERNMKKAVIESCQGSWQVGVARTGDGTLYFEGGWEEFVKYHNLKVGDFLVFKHLGRMVFHVKVYEPLGCEKAFPPPPAAAAAAAAAPSTSSPLFFLKSISETHSLPSKCYVTIPSEFVKAHGLGDRKKMILKVRFVGGKWPVELGTWQGGKRGAAISLRTAIRTRGWYKFYEDNGLKIGDCCKFVLKEVPDSKSKPVIMEVDIKRMVLGSSKAVVNFE</sequence>
<evidence type="ECO:0000256" key="2">
    <source>
        <dbReference type="ARBA" id="ARBA00022737"/>
    </source>
</evidence>
<dbReference type="GO" id="GO:0005634">
    <property type="term" value="C:nucleus"/>
    <property type="evidence" value="ECO:0007669"/>
    <property type="project" value="UniProtKB-SubCell"/>
</dbReference>
<dbReference type="InterPro" id="IPR039218">
    <property type="entry name" value="REM_fam"/>
</dbReference>
<gene>
    <name evidence="8" type="ORF">C1H46_019681</name>
</gene>
<comment type="subcellular location">
    <subcellularLocation>
        <location evidence="1">Nucleus</location>
    </subcellularLocation>
</comment>
<evidence type="ECO:0000256" key="1">
    <source>
        <dbReference type="ARBA" id="ARBA00004123"/>
    </source>
</evidence>
<feature type="domain" description="TF-B3" evidence="7">
    <location>
        <begin position="8"/>
        <end position="101"/>
    </location>
</feature>
<keyword evidence="4" id="KW-0238">DNA-binding</keyword>
<name>A0A540M7S4_MALBA</name>
<organism evidence="8 9">
    <name type="scientific">Malus baccata</name>
    <name type="common">Siberian crab apple</name>
    <name type="synonym">Pyrus baccata</name>
    <dbReference type="NCBI Taxonomy" id="106549"/>
    <lineage>
        <taxon>Eukaryota</taxon>
        <taxon>Viridiplantae</taxon>
        <taxon>Streptophyta</taxon>
        <taxon>Embryophyta</taxon>
        <taxon>Tracheophyta</taxon>
        <taxon>Spermatophyta</taxon>
        <taxon>Magnoliopsida</taxon>
        <taxon>eudicotyledons</taxon>
        <taxon>Gunneridae</taxon>
        <taxon>Pentapetalae</taxon>
        <taxon>rosids</taxon>
        <taxon>fabids</taxon>
        <taxon>Rosales</taxon>
        <taxon>Rosaceae</taxon>
        <taxon>Amygdaloideae</taxon>
        <taxon>Maleae</taxon>
        <taxon>Malus</taxon>
    </lineage>
</organism>
<keyword evidence="9" id="KW-1185">Reference proteome</keyword>
<dbReference type="PROSITE" id="PS50863">
    <property type="entry name" value="B3"/>
    <property type="match status" value="2"/>
</dbReference>
<dbReference type="AlphaFoldDB" id="A0A540M7S4"/>
<dbReference type="CDD" id="cd10017">
    <property type="entry name" value="B3_DNA"/>
    <property type="match status" value="2"/>
</dbReference>
<keyword evidence="5" id="KW-0804">Transcription</keyword>
<evidence type="ECO:0000256" key="4">
    <source>
        <dbReference type="ARBA" id="ARBA00023125"/>
    </source>
</evidence>
<evidence type="ECO:0000256" key="3">
    <source>
        <dbReference type="ARBA" id="ARBA00023015"/>
    </source>
</evidence>
<evidence type="ECO:0000313" key="8">
    <source>
        <dbReference type="EMBL" id="TQD94738.1"/>
    </source>
</evidence>
<reference evidence="8 9" key="1">
    <citation type="journal article" date="2019" name="G3 (Bethesda)">
        <title>Sequencing of a Wild Apple (Malus baccata) Genome Unravels the Differences Between Cultivated and Wild Apple Species Regarding Disease Resistance and Cold Tolerance.</title>
        <authorList>
            <person name="Chen X."/>
        </authorList>
    </citation>
    <scope>NUCLEOTIDE SEQUENCE [LARGE SCALE GENOMIC DNA]</scope>
    <source>
        <strain evidence="9">cv. Shandingzi</strain>
        <tissue evidence="8">Leaves</tissue>
    </source>
</reference>
<dbReference type="PANTHER" id="PTHR31674">
    <property type="entry name" value="B3 DOMAIN-CONTAINING PROTEIN REM-LIKE 3-RELATED"/>
    <property type="match status" value="1"/>
</dbReference>
<evidence type="ECO:0000256" key="5">
    <source>
        <dbReference type="ARBA" id="ARBA00023163"/>
    </source>
</evidence>
<accession>A0A540M7S4</accession>
<comment type="caution">
    <text evidence="8">The sequence shown here is derived from an EMBL/GenBank/DDBJ whole genome shotgun (WGS) entry which is preliminary data.</text>
</comment>
<dbReference type="EMBL" id="VIEB01000338">
    <property type="protein sequence ID" value="TQD94738.1"/>
    <property type="molecule type" value="Genomic_DNA"/>
</dbReference>
<evidence type="ECO:0000313" key="9">
    <source>
        <dbReference type="Proteomes" id="UP000315295"/>
    </source>
</evidence>
<evidence type="ECO:0000256" key="6">
    <source>
        <dbReference type="ARBA" id="ARBA00023242"/>
    </source>
</evidence>